<dbReference type="RefSeq" id="WP_244561646.1">
    <property type="nucleotide sequence ID" value="NZ_FXBL01000004.1"/>
</dbReference>
<accession>A0A1X7MVI7</accession>
<dbReference type="InterPro" id="IPR009241">
    <property type="entry name" value="HigB-like"/>
</dbReference>
<name>A0A1X7MVI7_9HYPH</name>
<keyword evidence="3" id="KW-1185">Reference proteome</keyword>
<proteinExistence type="predicted"/>
<evidence type="ECO:0008006" key="4">
    <source>
        <dbReference type="Google" id="ProtNLM"/>
    </source>
</evidence>
<organism evidence="2 3">
    <name type="scientific">Mesorhizobium australicum</name>
    <dbReference type="NCBI Taxonomy" id="536018"/>
    <lineage>
        <taxon>Bacteria</taxon>
        <taxon>Pseudomonadati</taxon>
        <taxon>Pseudomonadota</taxon>
        <taxon>Alphaproteobacteria</taxon>
        <taxon>Hyphomicrobiales</taxon>
        <taxon>Phyllobacteriaceae</taxon>
        <taxon>Mesorhizobium</taxon>
    </lineage>
</organism>
<protein>
    <recommendedName>
        <fullName evidence="4">Phage derived protein Gp49-like (DUF891)</fullName>
    </recommendedName>
</protein>
<dbReference type="Pfam" id="PF05973">
    <property type="entry name" value="Gp49"/>
    <property type="match status" value="1"/>
</dbReference>
<feature type="compositionally biased region" description="Polar residues" evidence="1">
    <location>
        <begin position="90"/>
        <end position="113"/>
    </location>
</feature>
<dbReference type="EMBL" id="FXBL01000004">
    <property type="protein sequence ID" value="SMH28006.1"/>
    <property type="molecule type" value="Genomic_DNA"/>
</dbReference>
<gene>
    <name evidence="2" type="ORF">SAMN02982922_0699</name>
</gene>
<evidence type="ECO:0000256" key="1">
    <source>
        <dbReference type="SAM" id="MobiDB-lite"/>
    </source>
</evidence>
<sequence length="113" mass="12508">MICWNVEYTDEFGEWWNGLNEGQQDDTTAVVGLLQARGPSLPFPHSSGIEGSRHDHMRELRIQSSGKPLRVFYAFDPRRSAILLIGGDKTGTTASMKPSSRSPTGWTTPISKS</sequence>
<evidence type="ECO:0000313" key="2">
    <source>
        <dbReference type="EMBL" id="SMH28006.1"/>
    </source>
</evidence>
<reference evidence="2 3" key="1">
    <citation type="submission" date="2017-04" db="EMBL/GenBank/DDBJ databases">
        <authorList>
            <person name="Afonso C.L."/>
            <person name="Miller P.J."/>
            <person name="Scott M.A."/>
            <person name="Spackman E."/>
            <person name="Goraichik I."/>
            <person name="Dimitrov K.M."/>
            <person name="Suarez D.L."/>
            <person name="Swayne D.E."/>
        </authorList>
    </citation>
    <scope>NUCLEOTIDE SEQUENCE [LARGE SCALE GENOMIC DNA]</scope>
    <source>
        <strain evidence="2 3">B5P</strain>
    </source>
</reference>
<feature type="region of interest" description="Disordered" evidence="1">
    <location>
        <begin position="86"/>
        <end position="113"/>
    </location>
</feature>
<evidence type="ECO:0000313" key="3">
    <source>
        <dbReference type="Proteomes" id="UP000193083"/>
    </source>
</evidence>
<dbReference type="AlphaFoldDB" id="A0A1X7MVI7"/>
<dbReference type="Proteomes" id="UP000193083">
    <property type="component" value="Unassembled WGS sequence"/>
</dbReference>